<evidence type="ECO:0000313" key="4">
    <source>
        <dbReference type="Proteomes" id="UP000619479"/>
    </source>
</evidence>
<keyword evidence="2" id="KW-0812">Transmembrane</keyword>
<keyword evidence="4" id="KW-1185">Reference proteome</keyword>
<keyword evidence="2" id="KW-0472">Membrane</keyword>
<proteinExistence type="predicted"/>
<reference evidence="3" key="1">
    <citation type="submission" date="2021-01" db="EMBL/GenBank/DDBJ databases">
        <title>Whole genome shotgun sequence of Actinoplanes cyaneus NBRC 14990.</title>
        <authorList>
            <person name="Komaki H."/>
            <person name="Tamura T."/>
        </authorList>
    </citation>
    <scope>NUCLEOTIDE SEQUENCE</scope>
    <source>
        <strain evidence="3">NBRC 14990</strain>
    </source>
</reference>
<name>A0A919IQ82_9ACTN</name>
<organism evidence="3 4">
    <name type="scientific">Actinoplanes cyaneus</name>
    <dbReference type="NCBI Taxonomy" id="52696"/>
    <lineage>
        <taxon>Bacteria</taxon>
        <taxon>Bacillati</taxon>
        <taxon>Actinomycetota</taxon>
        <taxon>Actinomycetes</taxon>
        <taxon>Micromonosporales</taxon>
        <taxon>Micromonosporaceae</taxon>
        <taxon>Actinoplanes</taxon>
    </lineage>
</organism>
<feature type="compositionally biased region" description="Low complexity" evidence="1">
    <location>
        <begin position="147"/>
        <end position="162"/>
    </location>
</feature>
<evidence type="ECO:0000313" key="3">
    <source>
        <dbReference type="EMBL" id="GID69468.1"/>
    </source>
</evidence>
<sequence>MESPVPKTDTPSATPPALPRISDYWPDAPQRLGPPADHYELPGVDATRTGPALHTRPAPGDLPEVEATGAGPDPHTLPGPGDLPGEDPAGTRWIGDPGGRTGKDWKPVVLLAAVAVLAGGAVFAAVSYARSDRGTPSALPAPPLPAPTAEVTPAATPPVSIAPSPPAAPKTVVPPPATARTPPPVPDSATFELVSGVTQLRVAIGDVDGGFFRVGVGDDTTITAKAVFDDGTLKVTTTPNGRKKGSARVEVLLSRDVKWSLRMRGGVREAGIDLSRGRVGAIELIGGAATVDLSVPDQMETIPVVERGGIGTWRIVTDGKEAVRAFFRKGAGSVTFYGDTDTTVDTGDTLRTGQNADLRIDSEGGVGALTVQGR</sequence>
<feature type="region of interest" description="Disordered" evidence="1">
    <location>
        <begin position="132"/>
        <end position="184"/>
    </location>
</feature>
<feature type="transmembrane region" description="Helical" evidence="2">
    <location>
        <begin position="108"/>
        <end position="129"/>
    </location>
</feature>
<dbReference type="Proteomes" id="UP000619479">
    <property type="component" value="Unassembled WGS sequence"/>
</dbReference>
<comment type="caution">
    <text evidence="3">The sequence shown here is derived from an EMBL/GenBank/DDBJ whole genome shotgun (WGS) entry which is preliminary data.</text>
</comment>
<feature type="compositionally biased region" description="Pro residues" evidence="1">
    <location>
        <begin position="163"/>
        <end position="184"/>
    </location>
</feature>
<evidence type="ECO:0000256" key="2">
    <source>
        <dbReference type="SAM" id="Phobius"/>
    </source>
</evidence>
<dbReference type="AlphaFoldDB" id="A0A919IQ82"/>
<dbReference type="EMBL" id="BOMH01000062">
    <property type="protein sequence ID" value="GID69468.1"/>
    <property type="molecule type" value="Genomic_DNA"/>
</dbReference>
<gene>
    <name evidence="3" type="ORF">Acy02nite_73490</name>
</gene>
<feature type="region of interest" description="Disordered" evidence="1">
    <location>
        <begin position="1"/>
        <end position="100"/>
    </location>
</feature>
<accession>A0A919IQ82</accession>
<protein>
    <submittedName>
        <fullName evidence="3">Uncharacterized protein</fullName>
    </submittedName>
</protein>
<evidence type="ECO:0000256" key="1">
    <source>
        <dbReference type="SAM" id="MobiDB-lite"/>
    </source>
</evidence>
<keyword evidence="2" id="KW-1133">Transmembrane helix</keyword>
<dbReference type="RefSeq" id="WP_203751929.1">
    <property type="nucleotide sequence ID" value="NZ_BAAAUC010000005.1"/>
</dbReference>